<dbReference type="EMBL" id="QTLC01000007">
    <property type="protein sequence ID" value="RDY72572.1"/>
    <property type="molecule type" value="Genomic_DNA"/>
</dbReference>
<gene>
    <name evidence="1" type="ORF">DXT76_01125</name>
</gene>
<comment type="caution">
    <text evidence="1">The sequence shown here is derived from an EMBL/GenBank/DDBJ whole genome shotgun (WGS) entry which is preliminary data.</text>
</comment>
<reference evidence="1 2" key="1">
    <citation type="submission" date="2018-08" db="EMBL/GenBank/DDBJ databases">
        <title>Genome sequence of strict halophilic Halobacillus trueperi SS1 isolated from Lunsu, a salty water body of North West Himalayas.</title>
        <authorList>
            <person name="Gupta S."/>
            <person name="Sharma P."/>
            <person name="Dev K."/>
            <person name="Baumler D."/>
            <person name="Sourirajan A."/>
        </authorList>
    </citation>
    <scope>NUCLEOTIDE SEQUENCE [LARGE SCALE GENOMIC DNA]</scope>
    <source>
        <strain evidence="1 2">SS1</strain>
    </source>
</reference>
<accession>A0A3D8VT33</accession>
<evidence type="ECO:0000313" key="2">
    <source>
        <dbReference type="Proteomes" id="UP000257032"/>
    </source>
</evidence>
<dbReference type="Proteomes" id="UP000257032">
    <property type="component" value="Unassembled WGS sequence"/>
</dbReference>
<name>A0A3D8VT33_9BACI</name>
<organism evidence="1 2">
    <name type="scientific">Halobacillus trueperi</name>
    <dbReference type="NCBI Taxonomy" id="156205"/>
    <lineage>
        <taxon>Bacteria</taxon>
        <taxon>Bacillati</taxon>
        <taxon>Bacillota</taxon>
        <taxon>Bacilli</taxon>
        <taxon>Bacillales</taxon>
        <taxon>Bacillaceae</taxon>
        <taxon>Halobacillus</taxon>
    </lineage>
</organism>
<proteinExistence type="predicted"/>
<sequence>MRYFKAIYTIYVMPEGEGFELTTYTSNESDKCTVKHIEEATRKAIAMRENEGVHLQSLHVTEISEFEFMKYQLKENRAKYKLKMNG</sequence>
<dbReference type="RefSeq" id="WP_115893243.1">
    <property type="nucleotide sequence ID" value="NZ_QTLC01000007.1"/>
</dbReference>
<protein>
    <submittedName>
        <fullName evidence="1">Uncharacterized protein</fullName>
    </submittedName>
</protein>
<dbReference type="AlphaFoldDB" id="A0A3D8VT33"/>
<evidence type="ECO:0000313" key="1">
    <source>
        <dbReference type="EMBL" id="RDY72572.1"/>
    </source>
</evidence>